<feature type="compositionally biased region" description="Low complexity" evidence="9">
    <location>
        <begin position="45"/>
        <end position="54"/>
    </location>
</feature>
<name>T1P8K7_MUSDO</name>
<dbReference type="GO" id="GO:0005634">
    <property type="term" value="C:nucleus"/>
    <property type="evidence" value="ECO:0007669"/>
    <property type="project" value="UniProtKB-SubCell"/>
</dbReference>
<evidence type="ECO:0000256" key="1">
    <source>
        <dbReference type="ARBA" id="ARBA00004123"/>
    </source>
</evidence>
<feature type="compositionally biased region" description="Gly residues" evidence="9">
    <location>
        <begin position="68"/>
        <end position="86"/>
    </location>
</feature>
<evidence type="ECO:0000256" key="5">
    <source>
        <dbReference type="ARBA" id="ARBA00023015"/>
    </source>
</evidence>
<dbReference type="GO" id="GO:0005667">
    <property type="term" value="C:transcription regulator complex"/>
    <property type="evidence" value="ECO:0007669"/>
    <property type="project" value="TreeGrafter"/>
</dbReference>
<dbReference type="PANTHER" id="PTHR13808:SF1">
    <property type="entry name" value="HISTONE ACETYLTRANSFERASE"/>
    <property type="match status" value="1"/>
</dbReference>
<dbReference type="AlphaFoldDB" id="T1P8K7"/>
<dbReference type="GO" id="GO:0031490">
    <property type="term" value="F:chromatin DNA binding"/>
    <property type="evidence" value="ECO:0007669"/>
    <property type="project" value="TreeGrafter"/>
</dbReference>
<evidence type="ECO:0000313" key="11">
    <source>
        <dbReference type="EMBL" id="AFP59606.1"/>
    </source>
</evidence>
<dbReference type="VEuPathDB" id="VectorBase:MDOMA2_015588"/>
<keyword evidence="6" id="KW-0804">Transcription</keyword>
<accession>T1P8K7</accession>
<evidence type="ECO:0000256" key="7">
    <source>
        <dbReference type="ARBA" id="ARBA00023242"/>
    </source>
</evidence>
<dbReference type="PROSITE" id="PS50952">
    <property type="entry name" value="KIX"/>
    <property type="match status" value="1"/>
</dbReference>
<evidence type="ECO:0000256" key="6">
    <source>
        <dbReference type="ARBA" id="ARBA00023163"/>
    </source>
</evidence>
<keyword evidence="4" id="KW-0156">Chromatin regulator</keyword>
<reference evidence="11" key="1">
    <citation type="submission" date="2012-08" db="EMBL/GenBank/DDBJ databases">
        <title>Transcriptome of adult Musca domestica launches a platform for comparative house fly gene expression and characterization of differential gene expression among resistant and susceptible house flies.</title>
        <authorList>
            <person name="Liu N."/>
            <person name="Zhang L."/>
            <person name="Li M."/>
            <person name="Reid W."/>
        </authorList>
    </citation>
    <scope>NUCLEOTIDE SEQUENCE</scope>
    <source>
        <strain evidence="11">ALHF</strain>
        <tissue evidence="11">Whole body</tissue>
    </source>
</reference>
<protein>
    <recommendedName>
        <fullName evidence="2">histone acetyltransferase</fullName>
        <ecNumber evidence="2">2.3.1.48</ecNumber>
    </recommendedName>
</protein>
<evidence type="ECO:0000256" key="4">
    <source>
        <dbReference type="ARBA" id="ARBA00022853"/>
    </source>
</evidence>
<feature type="domain" description="KIX" evidence="10">
    <location>
        <begin position="87"/>
        <end position="166"/>
    </location>
</feature>
<dbReference type="SUPFAM" id="SSF47040">
    <property type="entry name" value="Kix domain of CBP (creb binding protein)"/>
    <property type="match status" value="1"/>
</dbReference>
<keyword evidence="3" id="KW-0808">Transferase</keyword>
<dbReference type="InterPro" id="IPR036529">
    <property type="entry name" value="KIX_dom_sf"/>
</dbReference>
<keyword evidence="5" id="KW-0805">Transcription regulation</keyword>
<feature type="region of interest" description="Disordered" evidence="9">
    <location>
        <begin position="1"/>
        <end position="91"/>
    </location>
</feature>
<evidence type="ECO:0000256" key="3">
    <source>
        <dbReference type="ARBA" id="ARBA00022679"/>
    </source>
</evidence>
<organism evidence="11">
    <name type="scientific">Musca domestica</name>
    <name type="common">House fly</name>
    <dbReference type="NCBI Taxonomy" id="7370"/>
    <lineage>
        <taxon>Eukaryota</taxon>
        <taxon>Metazoa</taxon>
        <taxon>Ecdysozoa</taxon>
        <taxon>Arthropoda</taxon>
        <taxon>Hexapoda</taxon>
        <taxon>Insecta</taxon>
        <taxon>Pterygota</taxon>
        <taxon>Neoptera</taxon>
        <taxon>Endopterygota</taxon>
        <taxon>Diptera</taxon>
        <taxon>Brachycera</taxon>
        <taxon>Muscomorpha</taxon>
        <taxon>Muscoidea</taxon>
        <taxon>Muscidae</taxon>
        <taxon>Musca</taxon>
    </lineage>
</organism>
<evidence type="ECO:0000259" key="10">
    <source>
        <dbReference type="PROSITE" id="PS50952"/>
    </source>
</evidence>
<dbReference type="VEuPathDB" id="VectorBase:MDOA012726"/>
<dbReference type="Gene3D" id="1.10.246.20">
    <property type="entry name" value="Coactivator CBP, KIX domain"/>
    <property type="match status" value="1"/>
</dbReference>
<dbReference type="InterPro" id="IPR013178">
    <property type="entry name" value="Histone_AcTrfase_Rtt109/CBP"/>
</dbReference>
<feature type="compositionally biased region" description="Gly residues" evidence="9">
    <location>
        <begin position="35"/>
        <end position="44"/>
    </location>
</feature>
<dbReference type="GO" id="GO:0003713">
    <property type="term" value="F:transcription coactivator activity"/>
    <property type="evidence" value="ECO:0007669"/>
    <property type="project" value="TreeGrafter"/>
</dbReference>
<dbReference type="EMBL" id="KA644977">
    <property type="protein sequence ID" value="AFP59606.1"/>
    <property type="molecule type" value="mRNA"/>
</dbReference>
<dbReference type="PANTHER" id="PTHR13808">
    <property type="entry name" value="CBP/P300-RELATED"/>
    <property type="match status" value="1"/>
</dbReference>
<evidence type="ECO:0000256" key="8">
    <source>
        <dbReference type="ARBA" id="ARBA00048017"/>
    </source>
</evidence>
<dbReference type="GO" id="GO:0004402">
    <property type="term" value="F:histone acetyltransferase activity"/>
    <property type="evidence" value="ECO:0007669"/>
    <property type="project" value="InterPro"/>
</dbReference>
<dbReference type="GO" id="GO:0045944">
    <property type="term" value="P:positive regulation of transcription by RNA polymerase II"/>
    <property type="evidence" value="ECO:0007669"/>
    <property type="project" value="TreeGrafter"/>
</dbReference>
<sequence length="194" mass="20712">MKMQAQASGGAGGLVGGPNNTASNNNVTGNQNATGGPGMQGGGVASVSGGANNAGAGGAPTTSQNTGGVAGGGTGGTGSTSGGGGGDENKDWREIITDDLRKHLVHKLVQSIFPTFDPATILDKRLHYLVSYAEKVERDMYEMAKCRSEYYHLLAEKIYKIQKELEEKRIKKKEQQLLQMQQQQQQQHWPLHRM</sequence>
<evidence type="ECO:0000256" key="9">
    <source>
        <dbReference type="SAM" id="MobiDB-lite"/>
    </source>
</evidence>
<keyword evidence="7" id="KW-0539">Nucleus</keyword>
<dbReference type="EC" id="2.3.1.48" evidence="2"/>
<proteinExistence type="evidence at transcript level"/>
<dbReference type="Pfam" id="PF02172">
    <property type="entry name" value="KIX"/>
    <property type="match status" value="1"/>
</dbReference>
<feature type="compositionally biased region" description="Low complexity" evidence="9">
    <location>
        <begin position="17"/>
        <end position="34"/>
    </location>
</feature>
<comment type="catalytic activity">
    <reaction evidence="8">
        <text>L-lysyl-[protein] + acetyl-CoA = N(6)-acetyl-L-lysyl-[protein] + CoA + H(+)</text>
        <dbReference type="Rhea" id="RHEA:45948"/>
        <dbReference type="Rhea" id="RHEA-COMP:9752"/>
        <dbReference type="Rhea" id="RHEA-COMP:10731"/>
        <dbReference type="ChEBI" id="CHEBI:15378"/>
        <dbReference type="ChEBI" id="CHEBI:29969"/>
        <dbReference type="ChEBI" id="CHEBI:57287"/>
        <dbReference type="ChEBI" id="CHEBI:57288"/>
        <dbReference type="ChEBI" id="CHEBI:61930"/>
        <dbReference type="EC" id="2.3.1.48"/>
    </reaction>
</comment>
<dbReference type="InterPro" id="IPR003101">
    <property type="entry name" value="KIX_dom"/>
</dbReference>
<comment type="subcellular location">
    <subcellularLocation>
        <location evidence="1">Nucleus</location>
    </subcellularLocation>
</comment>
<dbReference type="GO" id="GO:0000123">
    <property type="term" value="C:histone acetyltransferase complex"/>
    <property type="evidence" value="ECO:0007669"/>
    <property type="project" value="TreeGrafter"/>
</dbReference>
<evidence type="ECO:0000256" key="2">
    <source>
        <dbReference type="ARBA" id="ARBA00013184"/>
    </source>
</evidence>